<feature type="transmembrane region" description="Helical" evidence="6">
    <location>
        <begin position="203"/>
        <end position="222"/>
    </location>
</feature>
<feature type="region of interest" description="Disordered" evidence="5">
    <location>
        <begin position="1"/>
        <end position="20"/>
    </location>
</feature>
<feature type="transmembrane region" description="Helical" evidence="6">
    <location>
        <begin position="354"/>
        <end position="378"/>
    </location>
</feature>
<evidence type="ECO:0000256" key="1">
    <source>
        <dbReference type="ARBA" id="ARBA00004141"/>
    </source>
</evidence>
<dbReference type="Pfam" id="PF01490">
    <property type="entry name" value="Aa_trans"/>
    <property type="match status" value="2"/>
</dbReference>
<dbReference type="Proteomes" id="UP000747542">
    <property type="component" value="Unassembled WGS sequence"/>
</dbReference>
<keyword evidence="4 6" id="KW-0472">Membrane</keyword>
<evidence type="ECO:0000256" key="2">
    <source>
        <dbReference type="ARBA" id="ARBA00022692"/>
    </source>
</evidence>
<keyword evidence="3 6" id="KW-1133">Transmembrane helix</keyword>
<dbReference type="PANTHER" id="PTHR22950:SF703">
    <property type="entry name" value="AMINO ACID TRANSPORTER TRANSMEMBRANE DOMAIN-CONTAINING PROTEIN"/>
    <property type="match status" value="1"/>
</dbReference>
<keyword evidence="9" id="KW-1185">Reference proteome</keyword>
<dbReference type="EMBL" id="JAHLQT010010116">
    <property type="protein sequence ID" value="KAG7173281.1"/>
    <property type="molecule type" value="Genomic_DNA"/>
</dbReference>
<dbReference type="AlphaFoldDB" id="A0A8J5T7V9"/>
<sequence length="393" mass="42700">MQERGSSSLPGNIKELGISPSAGGPRNGLGFAMTTFFLVAQMAGAGFLSLPKAVANCGWVINDASYSLVVDLNYYHSPPCRLGWIGLVMMVVFCTGVGFSGTRLGACWVILEERWPMCYRDSCRQPYMEIADRALGIHGRRLALACVLITLVGGTTVFLILIASFMKVLVTSVSICEWVLITAALVMPFTWLGTPKDFWQASVLAVTTTTIACVVILVEIILEKDLHPNPVYQNPTVSSFALGFGAILFAFGGASVFPTIQNDMGNRKLFIKAVVVAFAEFGWKRCVLRSAILIFEVVVGLAVPDFGKILNLIGGSTVTLCSFILPPLMYMKLVDDKSNPSWPQRQIELWERMLLWIIVGVGVVGGIASTISALIAILSPDSFSTSCFSDFYF</sequence>
<evidence type="ECO:0000256" key="4">
    <source>
        <dbReference type="ARBA" id="ARBA00023136"/>
    </source>
</evidence>
<feature type="transmembrane region" description="Helical" evidence="6">
    <location>
        <begin position="142"/>
        <end position="163"/>
    </location>
</feature>
<proteinExistence type="predicted"/>
<protein>
    <submittedName>
        <fullName evidence="8">Amino acid transporter AVT1C-like 1</fullName>
    </submittedName>
</protein>
<feature type="transmembrane region" description="Helical" evidence="6">
    <location>
        <begin position="309"/>
        <end position="333"/>
    </location>
</feature>
<feature type="transmembrane region" description="Helical" evidence="6">
    <location>
        <begin position="29"/>
        <end position="50"/>
    </location>
</feature>
<comment type="subcellular location">
    <subcellularLocation>
        <location evidence="1">Membrane</location>
        <topology evidence="1">Multi-pass membrane protein</topology>
    </subcellularLocation>
</comment>
<evidence type="ECO:0000313" key="8">
    <source>
        <dbReference type="EMBL" id="KAG7173281.1"/>
    </source>
</evidence>
<feature type="domain" description="Amino acid transporter transmembrane" evidence="7">
    <location>
        <begin position="281"/>
        <end position="371"/>
    </location>
</feature>
<dbReference type="GO" id="GO:0015179">
    <property type="term" value="F:L-amino acid transmembrane transporter activity"/>
    <property type="evidence" value="ECO:0007669"/>
    <property type="project" value="TreeGrafter"/>
</dbReference>
<feature type="transmembrane region" description="Helical" evidence="6">
    <location>
        <begin position="82"/>
        <end position="111"/>
    </location>
</feature>
<organism evidence="8 9">
    <name type="scientific">Homarus americanus</name>
    <name type="common">American lobster</name>
    <dbReference type="NCBI Taxonomy" id="6706"/>
    <lineage>
        <taxon>Eukaryota</taxon>
        <taxon>Metazoa</taxon>
        <taxon>Ecdysozoa</taxon>
        <taxon>Arthropoda</taxon>
        <taxon>Crustacea</taxon>
        <taxon>Multicrustacea</taxon>
        <taxon>Malacostraca</taxon>
        <taxon>Eumalacostraca</taxon>
        <taxon>Eucarida</taxon>
        <taxon>Decapoda</taxon>
        <taxon>Pleocyemata</taxon>
        <taxon>Astacidea</taxon>
        <taxon>Nephropoidea</taxon>
        <taxon>Nephropidae</taxon>
        <taxon>Homarus</taxon>
    </lineage>
</organism>
<dbReference type="PANTHER" id="PTHR22950">
    <property type="entry name" value="AMINO ACID TRANSPORTER"/>
    <property type="match status" value="1"/>
</dbReference>
<feature type="compositionally biased region" description="Polar residues" evidence="5">
    <location>
        <begin position="1"/>
        <end position="10"/>
    </location>
</feature>
<evidence type="ECO:0000313" key="9">
    <source>
        <dbReference type="Proteomes" id="UP000747542"/>
    </source>
</evidence>
<feature type="transmembrane region" description="Helical" evidence="6">
    <location>
        <begin position="169"/>
        <end position="191"/>
    </location>
</feature>
<comment type="caution">
    <text evidence="8">The sequence shown here is derived from an EMBL/GenBank/DDBJ whole genome shotgun (WGS) entry which is preliminary data.</text>
</comment>
<feature type="transmembrane region" description="Helical" evidence="6">
    <location>
        <begin position="242"/>
        <end position="260"/>
    </location>
</feature>
<feature type="domain" description="Amino acid transporter transmembrane" evidence="7">
    <location>
        <begin position="82"/>
        <end position="277"/>
    </location>
</feature>
<keyword evidence="2 6" id="KW-0812">Transmembrane</keyword>
<evidence type="ECO:0000256" key="3">
    <source>
        <dbReference type="ARBA" id="ARBA00022989"/>
    </source>
</evidence>
<accession>A0A8J5T7V9</accession>
<reference evidence="8" key="1">
    <citation type="journal article" date="2021" name="Sci. Adv.">
        <title>The American lobster genome reveals insights on longevity, neural, and immune adaptations.</title>
        <authorList>
            <person name="Polinski J.M."/>
            <person name="Zimin A.V."/>
            <person name="Clark K.F."/>
            <person name="Kohn A.B."/>
            <person name="Sadowski N."/>
            <person name="Timp W."/>
            <person name="Ptitsyn A."/>
            <person name="Khanna P."/>
            <person name="Romanova D.Y."/>
            <person name="Williams P."/>
            <person name="Greenwood S.J."/>
            <person name="Moroz L.L."/>
            <person name="Walt D.R."/>
            <person name="Bodnar A.G."/>
        </authorList>
    </citation>
    <scope>NUCLEOTIDE SEQUENCE</scope>
    <source>
        <strain evidence="8">GMGI-L3</strain>
    </source>
</reference>
<evidence type="ECO:0000256" key="6">
    <source>
        <dbReference type="SAM" id="Phobius"/>
    </source>
</evidence>
<dbReference type="GO" id="GO:0005774">
    <property type="term" value="C:vacuolar membrane"/>
    <property type="evidence" value="ECO:0007669"/>
    <property type="project" value="TreeGrafter"/>
</dbReference>
<gene>
    <name evidence="8" type="primary">AVT1C-L1</name>
    <name evidence="8" type="ORF">Hamer_G014606</name>
</gene>
<evidence type="ECO:0000256" key="5">
    <source>
        <dbReference type="SAM" id="MobiDB-lite"/>
    </source>
</evidence>
<dbReference type="InterPro" id="IPR013057">
    <property type="entry name" value="AA_transpt_TM"/>
</dbReference>
<feature type="transmembrane region" description="Helical" evidence="6">
    <location>
        <begin position="286"/>
        <end position="303"/>
    </location>
</feature>
<evidence type="ECO:0000259" key="7">
    <source>
        <dbReference type="Pfam" id="PF01490"/>
    </source>
</evidence>
<name>A0A8J5T7V9_HOMAM</name>